<comment type="caution">
    <text evidence="1">The sequence shown here is derived from an EMBL/GenBank/DDBJ whole genome shotgun (WGS) entry which is preliminary data.</text>
</comment>
<dbReference type="Proteomes" id="UP000652761">
    <property type="component" value="Unassembled WGS sequence"/>
</dbReference>
<sequence>MEVRRCRPTHHHPPIASPQRLISSCSSEQGRCCVEASSSSFCMGRRQVSSGQLAIFNLLRETRCPNPFSGRLSTRFLQL</sequence>
<accession>A0A843WNS0</accession>
<reference evidence="1" key="1">
    <citation type="submission" date="2017-07" db="EMBL/GenBank/DDBJ databases">
        <title>Taro Niue Genome Assembly and Annotation.</title>
        <authorList>
            <person name="Atibalentja N."/>
            <person name="Keating K."/>
            <person name="Fields C.J."/>
        </authorList>
    </citation>
    <scope>NUCLEOTIDE SEQUENCE</scope>
    <source>
        <strain evidence="1">Niue_2</strain>
        <tissue evidence="1">Leaf</tissue>
    </source>
</reference>
<evidence type="ECO:0000313" key="1">
    <source>
        <dbReference type="EMBL" id="MQM04330.1"/>
    </source>
</evidence>
<protein>
    <submittedName>
        <fullName evidence="1">Uncharacterized protein</fullName>
    </submittedName>
</protein>
<proteinExistence type="predicted"/>
<gene>
    <name evidence="1" type="ORF">Taro_037124</name>
</gene>
<dbReference type="AlphaFoldDB" id="A0A843WNS0"/>
<dbReference type="EMBL" id="NMUH01003196">
    <property type="protein sequence ID" value="MQM04330.1"/>
    <property type="molecule type" value="Genomic_DNA"/>
</dbReference>
<organism evidence="1 2">
    <name type="scientific">Colocasia esculenta</name>
    <name type="common">Wild taro</name>
    <name type="synonym">Arum esculentum</name>
    <dbReference type="NCBI Taxonomy" id="4460"/>
    <lineage>
        <taxon>Eukaryota</taxon>
        <taxon>Viridiplantae</taxon>
        <taxon>Streptophyta</taxon>
        <taxon>Embryophyta</taxon>
        <taxon>Tracheophyta</taxon>
        <taxon>Spermatophyta</taxon>
        <taxon>Magnoliopsida</taxon>
        <taxon>Liliopsida</taxon>
        <taxon>Araceae</taxon>
        <taxon>Aroideae</taxon>
        <taxon>Colocasieae</taxon>
        <taxon>Colocasia</taxon>
    </lineage>
</organism>
<keyword evidence="2" id="KW-1185">Reference proteome</keyword>
<evidence type="ECO:0000313" key="2">
    <source>
        <dbReference type="Proteomes" id="UP000652761"/>
    </source>
</evidence>
<name>A0A843WNS0_COLES</name>